<feature type="compositionally biased region" description="Basic and acidic residues" evidence="3">
    <location>
        <begin position="133"/>
        <end position="144"/>
    </location>
</feature>
<feature type="compositionally biased region" description="Pro residues" evidence="3">
    <location>
        <begin position="555"/>
        <end position="565"/>
    </location>
</feature>
<feature type="compositionally biased region" description="Polar residues" evidence="3">
    <location>
        <begin position="373"/>
        <end position="388"/>
    </location>
</feature>
<keyword evidence="1" id="KW-0677">Repeat</keyword>
<name>A0A6A2WXM4_HIBSY</name>
<proteinExistence type="predicted"/>
<dbReference type="SUPFAM" id="SSF54791">
    <property type="entry name" value="Eukaryotic type KH-domain (KH-domain type I)"/>
    <property type="match status" value="2"/>
</dbReference>
<dbReference type="Pfam" id="PF00013">
    <property type="entry name" value="KH_1"/>
    <property type="match status" value="2"/>
</dbReference>
<dbReference type="PROSITE" id="PS50084">
    <property type="entry name" value="KH_TYPE_1"/>
    <property type="match status" value="2"/>
</dbReference>
<feature type="compositionally biased region" description="Basic and acidic residues" evidence="3">
    <location>
        <begin position="152"/>
        <end position="178"/>
    </location>
</feature>
<dbReference type="AlphaFoldDB" id="A0A6A2WXM4"/>
<feature type="compositionally biased region" description="Polar residues" evidence="3">
    <location>
        <begin position="443"/>
        <end position="456"/>
    </location>
</feature>
<feature type="region of interest" description="Disordered" evidence="3">
    <location>
        <begin position="373"/>
        <end position="708"/>
    </location>
</feature>
<dbReference type="GO" id="GO:0003723">
    <property type="term" value="F:RNA binding"/>
    <property type="evidence" value="ECO:0007669"/>
    <property type="project" value="UniProtKB-UniRule"/>
</dbReference>
<dbReference type="Gene3D" id="3.30.1370.10">
    <property type="entry name" value="K Homology domain, type 1"/>
    <property type="match status" value="2"/>
</dbReference>
<evidence type="ECO:0000256" key="3">
    <source>
        <dbReference type="SAM" id="MobiDB-lite"/>
    </source>
</evidence>
<organism evidence="5 6">
    <name type="scientific">Hibiscus syriacus</name>
    <name type="common">Rose of Sharon</name>
    <dbReference type="NCBI Taxonomy" id="106335"/>
    <lineage>
        <taxon>Eukaryota</taxon>
        <taxon>Viridiplantae</taxon>
        <taxon>Streptophyta</taxon>
        <taxon>Embryophyta</taxon>
        <taxon>Tracheophyta</taxon>
        <taxon>Spermatophyta</taxon>
        <taxon>Magnoliopsida</taxon>
        <taxon>eudicotyledons</taxon>
        <taxon>Gunneridae</taxon>
        <taxon>Pentapetalae</taxon>
        <taxon>rosids</taxon>
        <taxon>malvids</taxon>
        <taxon>Malvales</taxon>
        <taxon>Malvaceae</taxon>
        <taxon>Malvoideae</taxon>
        <taxon>Hibiscus</taxon>
    </lineage>
</organism>
<dbReference type="InterPro" id="IPR004087">
    <property type="entry name" value="KH_dom"/>
</dbReference>
<keyword evidence="6" id="KW-1185">Reference proteome</keyword>
<feature type="compositionally biased region" description="Polar residues" evidence="3">
    <location>
        <begin position="662"/>
        <end position="698"/>
    </location>
</feature>
<reference evidence="5" key="1">
    <citation type="submission" date="2019-09" db="EMBL/GenBank/DDBJ databases">
        <title>Draft genome information of white flower Hibiscus syriacus.</title>
        <authorList>
            <person name="Kim Y.-M."/>
        </authorList>
    </citation>
    <scope>NUCLEOTIDE SEQUENCE [LARGE SCALE GENOMIC DNA]</scope>
    <source>
        <strain evidence="5">YM2019G1</strain>
    </source>
</reference>
<dbReference type="Proteomes" id="UP000436088">
    <property type="component" value="Unassembled WGS sequence"/>
</dbReference>
<evidence type="ECO:0000259" key="4">
    <source>
        <dbReference type="SMART" id="SM00322"/>
    </source>
</evidence>
<accession>A0A6A2WXM4</accession>
<protein>
    <submittedName>
        <fullName evidence="5">Tubulin-specific chaperone E</fullName>
    </submittedName>
</protein>
<feature type="compositionally biased region" description="Basic and acidic residues" evidence="3">
    <location>
        <begin position="71"/>
        <end position="86"/>
    </location>
</feature>
<dbReference type="PANTHER" id="PTHR10288">
    <property type="entry name" value="KH DOMAIN CONTAINING RNA BINDING PROTEIN"/>
    <property type="match status" value="1"/>
</dbReference>
<feature type="domain" description="K Homology" evidence="4">
    <location>
        <begin position="201"/>
        <end position="274"/>
    </location>
</feature>
<evidence type="ECO:0000313" key="5">
    <source>
        <dbReference type="EMBL" id="KAE8666418.1"/>
    </source>
</evidence>
<dbReference type="SMART" id="SM00322">
    <property type="entry name" value="KH"/>
    <property type="match status" value="2"/>
</dbReference>
<evidence type="ECO:0000256" key="1">
    <source>
        <dbReference type="ARBA" id="ARBA00022737"/>
    </source>
</evidence>
<feature type="compositionally biased region" description="Polar residues" evidence="3">
    <location>
        <begin position="400"/>
        <end position="413"/>
    </location>
</feature>
<dbReference type="InterPro" id="IPR004088">
    <property type="entry name" value="KH_dom_type_1"/>
</dbReference>
<feature type="domain" description="K Homology" evidence="4">
    <location>
        <begin position="297"/>
        <end position="371"/>
    </location>
</feature>
<dbReference type="EMBL" id="VEPZ02001596">
    <property type="protein sequence ID" value="KAE8666418.1"/>
    <property type="molecule type" value="Genomic_DNA"/>
</dbReference>
<feature type="compositionally biased region" description="Low complexity" evidence="3">
    <location>
        <begin position="566"/>
        <end position="594"/>
    </location>
</feature>
<gene>
    <name evidence="5" type="ORF">F3Y22_tig00112498pilonHSYRG00072</name>
</gene>
<keyword evidence="2" id="KW-0694">RNA-binding</keyword>
<sequence>MADQEVVAAAAPGTVPSDHKRKLEDIEPQDQPVDMPLGSDAEDNDVAASGLSEAKRTRLVDGETDGFANEKGFEAEKLEEPAKQEEESFLQNEVKKQSEDGDAPTEGAQPTIKHIPVEGTTEETKQQSIYNHEASDAELGKVESFEAYNGHEPPKDERKQQFTDNHETTDGDLGKVESFEADSGQEQPSNEVPQQDGDDGSTITCKMEVPNAKVGVLIGKAGDTIRYLQYNSGAKIQITKDADADRDAPTRPVEIIGSLTSIIKAETLINAVIAEADAGGSPSLVARGLATTQAAGAADQIEMQVPNEKVGFIIGRGGETIRGLQTRSGARIQLIPQHLPEGDESKERIVRVTGDKRQIEIAREMIKDVMNQNARSSSLSGGFNQQGNRPRGTTGPPQWGSHSRTAQTSSYDFQQRRPYPSQNSHYQPPYAGHPPHQMAPRSNFGSSWEQRPNSLQGPPHSGGYDYYSRQVSHPTLASIRGHGPGPTPAPAMGLVSSQSNYNYGQPHGPSDYAHPPPYSHTAPQHSYGHGYGEKFENHTPVHHPYGGHGSSQPGYAPPGPQPAYGPPQQQYVRTPSAMQPQGPQAYGPPANQPGEVPYQGPSGQSYGPNVPPQLQYPYASGPMQQSYPPYASAPPSDWYNQTPPVTSQLYSQQGSHPVPGYSQPSAQQAAVYAQPNTASGYSQYPPSQQVYSEQTAPNNAAYGFQGTQDPSYGAGAVTTYGAAPAGGQATYPQSTAAQATYDQSGGYAAAPDSAPVAY</sequence>
<evidence type="ECO:0000256" key="2">
    <source>
        <dbReference type="PROSITE-ProRule" id="PRU00117"/>
    </source>
</evidence>
<dbReference type="OrthoDB" id="5204190at2759"/>
<feature type="compositionally biased region" description="Polar residues" evidence="3">
    <location>
        <begin position="638"/>
        <end position="655"/>
    </location>
</feature>
<dbReference type="CDD" id="cd00105">
    <property type="entry name" value="KH-I"/>
    <property type="match status" value="2"/>
</dbReference>
<feature type="region of interest" description="Disordered" evidence="3">
    <location>
        <begin position="1"/>
        <end position="204"/>
    </location>
</feature>
<evidence type="ECO:0000313" key="6">
    <source>
        <dbReference type="Proteomes" id="UP000436088"/>
    </source>
</evidence>
<feature type="compositionally biased region" description="Polar residues" evidence="3">
    <location>
        <begin position="184"/>
        <end position="193"/>
    </location>
</feature>
<comment type="caution">
    <text evidence="5">The sequence shown here is derived from an EMBL/GenBank/DDBJ whole genome shotgun (WGS) entry which is preliminary data.</text>
</comment>
<feature type="compositionally biased region" description="Low complexity" evidence="3">
    <location>
        <begin position="626"/>
        <end position="636"/>
    </location>
</feature>
<dbReference type="InterPro" id="IPR036612">
    <property type="entry name" value="KH_dom_type_1_sf"/>
</dbReference>